<keyword evidence="4" id="KW-1185">Reference proteome</keyword>
<dbReference type="Proteomes" id="UP001160148">
    <property type="component" value="Unassembled WGS sequence"/>
</dbReference>
<evidence type="ECO:0000313" key="2">
    <source>
        <dbReference type="EMBL" id="CAI6352351.1"/>
    </source>
</evidence>
<accession>A0AAV0W940</accession>
<comment type="caution">
    <text evidence="2">The sequence shown here is derived from an EMBL/GenBank/DDBJ whole genome shotgun (WGS) entry which is preliminary data.</text>
</comment>
<dbReference type="PANTHER" id="PTHR21505">
    <property type="entry name" value="MADF DOMAIN-CONTAINING PROTEIN-RELATED"/>
    <property type="match status" value="1"/>
</dbReference>
<dbReference type="AlphaFoldDB" id="A0AAV0W940"/>
<dbReference type="InterPro" id="IPR006578">
    <property type="entry name" value="MADF-dom"/>
</dbReference>
<evidence type="ECO:0000259" key="1">
    <source>
        <dbReference type="PROSITE" id="PS51029"/>
    </source>
</evidence>
<dbReference type="SMART" id="SM00595">
    <property type="entry name" value="MADF"/>
    <property type="match status" value="1"/>
</dbReference>
<dbReference type="PANTHER" id="PTHR21505:SF8">
    <property type="entry name" value="DPT-YFP REPRESSOR BY OVEREXPRESSION, ISOFORM D-RELATED"/>
    <property type="match status" value="1"/>
</dbReference>
<reference evidence="2 4" key="1">
    <citation type="submission" date="2023-01" db="EMBL/GenBank/DDBJ databases">
        <authorList>
            <person name="Whitehead M."/>
        </authorList>
    </citation>
    <scope>NUCLEOTIDE SEQUENCE [LARGE SCALE GENOMIC DNA]</scope>
</reference>
<sequence>MSDTRYWSKEFTLQFIELYKQYPCLWKIKSKDYINKNLKREAYDELTKFCKTTIPEANKDFVIKKIQSFRGSFRKELKKVVDSKRSGASLDDVYVPTLWYYDHLVFTIDQELPTESICNLMNTVNSVENDDDEASQQVLESDNIEILDKVNKKISYFLTIVSVKI</sequence>
<protein>
    <recommendedName>
        <fullName evidence="1">MADF domain-containing protein</fullName>
    </recommendedName>
</protein>
<dbReference type="EMBL" id="CARXXK010000001">
    <property type="protein sequence ID" value="CAI6352351.1"/>
    <property type="molecule type" value="Genomic_DNA"/>
</dbReference>
<dbReference type="Pfam" id="PF10545">
    <property type="entry name" value="MADF_DNA_bdg"/>
    <property type="match status" value="1"/>
</dbReference>
<dbReference type="PROSITE" id="PS51029">
    <property type="entry name" value="MADF"/>
    <property type="match status" value="1"/>
</dbReference>
<name>A0AAV0W940_9HEMI</name>
<proteinExistence type="predicted"/>
<evidence type="ECO:0000313" key="4">
    <source>
        <dbReference type="Proteomes" id="UP001160148"/>
    </source>
</evidence>
<gene>
    <name evidence="3" type="ORF">MEUPH1_LOCUS30158</name>
    <name evidence="2" type="ORF">MEUPH1_LOCUS8604</name>
</gene>
<organism evidence="2 4">
    <name type="scientific">Macrosiphum euphorbiae</name>
    <name type="common">potato aphid</name>
    <dbReference type="NCBI Taxonomy" id="13131"/>
    <lineage>
        <taxon>Eukaryota</taxon>
        <taxon>Metazoa</taxon>
        <taxon>Ecdysozoa</taxon>
        <taxon>Arthropoda</taxon>
        <taxon>Hexapoda</taxon>
        <taxon>Insecta</taxon>
        <taxon>Pterygota</taxon>
        <taxon>Neoptera</taxon>
        <taxon>Paraneoptera</taxon>
        <taxon>Hemiptera</taxon>
        <taxon>Sternorrhyncha</taxon>
        <taxon>Aphidomorpha</taxon>
        <taxon>Aphidoidea</taxon>
        <taxon>Aphididae</taxon>
        <taxon>Macrosiphini</taxon>
        <taxon>Macrosiphum</taxon>
    </lineage>
</organism>
<feature type="domain" description="MADF" evidence="1">
    <location>
        <begin position="14"/>
        <end position="112"/>
    </location>
</feature>
<dbReference type="EMBL" id="CARXXK010001583">
    <property type="protein sequence ID" value="CAI6376823.1"/>
    <property type="molecule type" value="Genomic_DNA"/>
</dbReference>
<evidence type="ECO:0000313" key="3">
    <source>
        <dbReference type="EMBL" id="CAI6376823.1"/>
    </source>
</evidence>